<evidence type="ECO:0000256" key="2">
    <source>
        <dbReference type="ARBA" id="ARBA00004221"/>
    </source>
</evidence>
<comment type="catalytic activity">
    <reaction evidence="11">
        <text>choline(out) + n H(+)(in) = choline(in) + n H(+)(out)</text>
        <dbReference type="Rhea" id="RHEA:75463"/>
        <dbReference type="ChEBI" id="CHEBI:15354"/>
        <dbReference type="ChEBI" id="CHEBI:15378"/>
    </reaction>
</comment>
<dbReference type="PANTHER" id="PTHR12385:SF37">
    <property type="entry name" value="CHOLINE TRANSPORTER-LIKE PROTEIN 4"/>
    <property type="match status" value="1"/>
</dbReference>
<dbReference type="AlphaFoldDB" id="A0A553PX37"/>
<keyword evidence="10" id="KW-0325">Glycoprotein</keyword>
<dbReference type="Pfam" id="PF04515">
    <property type="entry name" value="Choline_transpo"/>
    <property type="match status" value="2"/>
</dbReference>
<feature type="transmembrane region" description="Helical" evidence="13">
    <location>
        <begin position="328"/>
        <end position="349"/>
    </location>
</feature>
<feature type="compositionally biased region" description="Basic and acidic residues" evidence="14">
    <location>
        <begin position="1"/>
        <end position="15"/>
    </location>
</feature>
<evidence type="ECO:0000256" key="11">
    <source>
        <dbReference type="ARBA" id="ARBA00035093"/>
    </source>
</evidence>
<reference evidence="15 16" key="1">
    <citation type="journal article" date="2019" name="Sci. Data">
        <title>Hybrid genome assembly and annotation of Danionella translucida.</title>
        <authorList>
            <person name="Kadobianskyi M."/>
            <person name="Schulze L."/>
            <person name="Schuelke M."/>
            <person name="Judkewitz B."/>
        </authorList>
    </citation>
    <scope>NUCLEOTIDE SEQUENCE [LARGE SCALE GENOMIC DNA]</scope>
    <source>
        <strain evidence="15 16">Bolton</strain>
    </source>
</reference>
<accession>A0A553PX37</accession>
<comment type="caution">
    <text evidence="15">The sequence shown here is derived from an EMBL/GenBank/DDBJ whole genome shotgun (WGS) entry which is preliminary data.</text>
</comment>
<evidence type="ECO:0000256" key="13">
    <source>
        <dbReference type="RuleBase" id="RU368066"/>
    </source>
</evidence>
<dbReference type="OrthoDB" id="420519at2759"/>
<evidence type="ECO:0000256" key="3">
    <source>
        <dbReference type="ARBA" id="ARBA00007168"/>
    </source>
</evidence>
<dbReference type="EMBL" id="SRMA01026567">
    <property type="protein sequence ID" value="TRY82249.1"/>
    <property type="molecule type" value="Genomic_DNA"/>
</dbReference>
<feature type="transmembrane region" description="Helical" evidence="13">
    <location>
        <begin position="521"/>
        <end position="549"/>
    </location>
</feature>
<keyword evidence="9 13" id="KW-0472">Membrane</keyword>
<comment type="function">
    <text evidence="13">Choline transporter.</text>
</comment>
<dbReference type="GO" id="GO:0015297">
    <property type="term" value="F:antiporter activity"/>
    <property type="evidence" value="ECO:0007669"/>
    <property type="project" value="UniProtKB-KW"/>
</dbReference>
<feature type="transmembrane region" description="Helical" evidence="13">
    <location>
        <begin position="38"/>
        <end position="61"/>
    </location>
</feature>
<dbReference type="GO" id="GO:0090422">
    <property type="term" value="F:thiamine pyrophosphate transmembrane transporter activity"/>
    <property type="evidence" value="ECO:0007669"/>
    <property type="project" value="TreeGrafter"/>
</dbReference>
<feature type="transmembrane region" description="Helical" evidence="13">
    <location>
        <begin position="569"/>
        <end position="593"/>
    </location>
</feature>
<evidence type="ECO:0000256" key="9">
    <source>
        <dbReference type="ARBA" id="ARBA00023136"/>
    </source>
</evidence>
<organism evidence="15 16">
    <name type="scientific">Danionella cerebrum</name>
    <dbReference type="NCBI Taxonomy" id="2873325"/>
    <lineage>
        <taxon>Eukaryota</taxon>
        <taxon>Metazoa</taxon>
        <taxon>Chordata</taxon>
        <taxon>Craniata</taxon>
        <taxon>Vertebrata</taxon>
        <taxon>Euteleostomi</taxon>
        <taxon>Actinopterygii</taxon>
        <taxon>Neopterygii</taxon>
        <taxon>Teleostei</taxon>
        <taxon>Ostariophysi</taxon>
        <taxon>Cypriniformes</taxon>
        <taxon>Danionidae</taxon>
        <taxon>Danioninae</taxon>
        <taxon>Danionella</taxon>
    </lineage>
</organism>
<dbReference type="GO" id="GO:0015871">
    <property type="term" value="P:choline transport"/>
    <property type="evidence" value="ECO:0007669"/>
    <property type="project" value="TreeGrafter"/>
</dbReference>
<comment type="similarity">
    <text evidence="3 13">Belongs to the CTL (choline transporter-like) family.</text>
</comment>
<keyword evidence="4" id="KW-0813">Transport</keyword>
<gene>
    <name evidence="15" type="ORF">DNTS_009363</name>
</gene>
<proteinExistence type="inferred from homology"/>
<keyword evidence="8 13" id="KW-1133">Transmembrane helix</keyword>
<keyword evidence="6" id="KW-1003">Cell membrane</keyword>
<evidence type="ECO:0000256" key="1">
    <source>
        <dbReference type="ARBA" id="ARBA00004141"/>
    </source>
</evidence>
<keyword evidence="5" id="KW-0050">Antiport</keyword>
<sequence length="771" mass="86256">MGRKKKEEEENRSESSEYGAPAQFDPSFSGPIHNRSCTDVICCILFMLVITGYMVVGILDLKENKNLEGKRTMTVLWMSLAINDCFCSSVSYEFPLLCVCCCCSPVAWLYGDPRHVLNPRNSTGMFCGIGQNKDKPSVMYFDIIKCATATNIMAAALQGLQCPTTQVCVKSCPSDFWALSPLAYFPNAKPVDYFKQELCVPSFQLKNTTFTVSEIINKELCSSFTTPTTSVLGRCLPSLGGTAYNPSNIPANFSLPGLNQNQTLAAIANATGAGGAFNDLTNSFNIKDVGLRIFEDFAKSWQWIVAGLVIAMVVSILFLLLLRFTAPVLIWVLIFGVLAVGAFGIWYCYNEYMSLASSTLNFSNVGFTTNVQVYLQVRDTWLAFLIILCVVEGVLLLALIFLRTRILIAIALIQETSRALGHMMSTLFYPVVTFVLVLVCVSYWGITALYLATSGSPVYKVVTMNSTQGDCSAIRANQSCDPETFNSSQFPLCPSARCVFINYNTEGLFQRSLFNLQIYNVFAFLWCVNFVLALGHCSLAGAFASYYWAFSKPSDIPMFPLTQAFIRALRYHVGSLAFGALILTLIQMVRIILEYLDHKFKGLKPHRAFVSEHRAVSENISILSPAAQNPCARFIMCCLKCCFWCLEKFIKFINRNAYIMVRPHALSTKPRRTSSDGVFLWIVDRHIREELLRVGEERILSAHAEHRTTVVFGAYLIAHGFFSVYNMGVDTLFLCFLEDLERNDGSPEKPYFMSKNLMKILNKKNKQPKSK</sequence>
<feature type="transmembrane region" description="Helical" evidence="13">
    <location>
        <begin position="427"/>
        <end position="451"/>
    </location>
</feature>
<name>A0A553PX37_9TELE</name>
<comment type="catalytic activity">
    <reaction evidence="12">
        <text>thiamine diphosphate(out) = thiamine diphosphate(in)</text>
        <dbReference type="Rhea" id="RHEA:75471"/>
        <dbReference type="ChEBI" id="CHEBI:58937"/>
    </reaction>
</comment>
<dbReference type="GO" id="GO:0016324">
    <property type="term" value="C:apical plasma membrane"/>
    <property type="evidence" value="ECO:0007669"/>
    <property type="project" value="UniProtKB-SubCell"/>
</dbReference>
<feature type="transmembrane region" description="Helical" evidence="13">
    <location>
        <begin position="301"/>
        <end position="322"/>
    </location>
</feature>
<feature type="region of interest" description="Disordered" evidence="14">
    <location>
        <begin position="1"/>
        <end position="22"/>
    </location>
</feature>
<protein>
    <recommendedName>
        <fullName evidence="13">Choline transporter-like protein</fullName>
    </recommendedName>
</protein>
<dbReference type="PANTHER" id="PTHR12385">
    <property type="entry name" value="CHOLINE TRANSPORTER-LIKE (SLC FAMILY 44)"/>
    <property type="match status" value="1"/>
</dbReference>
<dbReference type="InterPro" id="IPR007603">
    <property type="entry name" value="Choline_transptr-like"/>
</dbReference>
<dbReference type="Proteomes" id="UP000316079">
    <property type="component" value="Unassembled WGS sequence"/>
</dbReference>
<evidence type="ECO:0000256" key="10">
    <source>
        <dbReference type="ARBA" id="ARBA00023180"/>
    </source>
</evidence>
<evidence type="ECO:0000313" key="15">
    <source>
        <dbReference type="EMBL" id="TRY82249.1"/>
    </source>
</evidence>
<evidence type="ECO:0000313" key="16">
    <source>
        <dbReference type="Proteomes" id="UP000316079"/>
    </source>
</evidence>
<evidence type="ECO:0000256" key="8">
    <source>
        <dbReference type="ARBA" id="ARBA00022989"/>
    </source>
</evidence>
<evidence type="ECO:0000256" key="5">
    <source>
        <dbReference type="ARBA" id="ARBA00022449"/>
    </source>
</evidence>
<evidence type="ECO:0000256" key="6">
    <source>
        <dbReference type="ARBA" id="ARBA00022475"/>
    </source>
</evidence>
<comment type="subcellular location">
    <subcellularLocation>
        <location evidence="2">Apical cell membrane</location>
    </subcellularLocation>
    <subcellularLocation>
        <location evidence="13">Cell membrane</location>
        <topology evidence="13">Multi-pass membrane protein</topology>
    </subcellularLocation>
    <subcellularLocation>
        <location evidence="1">Membrane</location>
        <topology evidence="1">Multi-pass membrane protein</topology>
    </subcellularLocation>
</comment>
<evidence type="ECO:0000256" key="12">
    <source>
        <dbReference type="ARBA" id="ARBA00036880"/>
    </source>
</evidence>
<evidence type="ECO:0000256" key="14">
    <source>
        <dbReference type="SAM" id="MobiDB-lite"/>
    </source>
</evidence>
<keyword evidence="7 13" id="KW-0812">Transmembrane</keyword>
<evidence type="ECO:0000256" key="7">
    <source>
        <dbReference type="ARBA" id="ARBA00022692"/>
    </source>
</evidence>
<keyword evidence="16" id="KW-1185">Reference proteome</keyword>
<dbReference type="STRING" id="623744.A0A553PX37"/>
<evidence type="ECO:0000256" key="4">
    <source>
        <dbReference type="ARBA" id="ARBA00022448"/>
    </source>
</evidence>
<feature type="transmembrane region" description="Helical" evidence="13">
    <location>
        <begin position="381"/>
        <end position="402"/>
    </location>
</feature>